<dbReference type="RefSeq" id="WP_146317596.1">
    <property type="nucleotide sequence ID" value="NZ_VCQV01000020.1"/>
</dbReference>
<evidence type="ECO:0000313" key="3">
    <source>
        <dbReference type="Proteomes" id="UP000320244"/>
    </source>
</evidence>
<feature type="transmembrane region" description="Helical" evidence="1">
    <location>
        <begin position="28"/>
        <end position="47"/>
    </location>
</feature>
<keyword evidence="3" id="KW-1185">Reference proteome</keyword>
<name>A0A563DYJ2_9MICO</name>
<evidence type="ECO:0000313" key="2">
    <source>
        <dbReference type="EMBL" id="TWP35296.1"/>
    </source>
</evidence>
<organism evidence="2 3">
    <name type="scientific">Leekyejoonella antrihumi</name>
    <dbReference type="NCBI Taxonomy" id="1660198"/>
    <lineage>
        <taxon>Bacteria</taxon>
        <taxon>Bacillati</taxon>
        <taxon>Actinomycetota</taxon>
        <taxon>Actinomycetes</taxon>
        <taxon>Micrococcales</taxon>
        <taxon>Dermacoccaceae</taxon>
        <taxon>Leekyejoonella</taxon>
    </lineage>
</organism>
<gene>
    <name evidence="2" type="ORF">FGL98_14335</name>
</gene>
<dbReference type="Proteomes" id="UP000320244">
    <property type="component" value="Unassembled WGS sequence"/>
</dbReference>
<keyword evidence="1" id="KW-1133">Transmembrane helix</keyword>
<protein>
    <submittedName>
        <fullName evidence="2">Uncharacterized protein</fullName>
    </submittedName>
</protein>
<reference evidence="2 3" key="1">
    <citation type="submission" date="2019-05" db="EMBL/GenBank/DDBJ databases">
        <authorList>
            <person name="Lee S.D."/>
        </authorList>
    </citation>
    <scope>NUCLEOTIDE SEQUENCE [LARGE SCALE GENOMIC DNA]</scope>
    <source>
        <strain evidence="2 3">C5-26</strain>
    </source>
</reference>
<proteinExistence type="predicted"/>
<keyword evidence="1" id="KW-0472">Membrane</keyword>
<accession>A0A563DYJ2</accession>
<dbReference type="EMBL" id="VCQV01000020">
    <property type="protein sequence ID" value="TWP35296.1"/>
    <property type="molecule type" value="Genomic_DNA"/>
</dbReference>
<reference evidence="2 3" key="2">
    <citation type="submission" date="2019-08" db="EMBL/GenBank/DDBJ databases">
        <title>Jejuicoccus antrihumi gen. nov., sp. nov., a new member of the family Dermacoccaceae isolated from a cave.</title>
        <authorList>
            <person name="Schumann P."/>
            <person name="Kim I.S."/>
        </authorList>
    </citation>
    <scope>NUCLEOTIDE SEQUENCE [LARGE SCALE GENOMIC DNA]</scope>
    <source>
        <strain evidence="2 3">C5-26</strain>
    </source>
</reference>
<keyword evidence="1" id="KW-0812">Transmembrane</keyword>
<comment type="caution">
    <text evidence="2">The sequence shown here is derived from an EMBL/GenBank/DDBJ whole genome shotgun (WGS) entry which is preliminary data.</text>
</comment>
<sequence>MTRPAAERRARIVRTRHTPGRREEDGRILILTAGLFALLGLLIVGGIDVTSVQIARMHVLDAADAAAVHAADAVDKGSIYRGGIGETVTLSNASVQQSAAESLQSQSRPAHVVGWGLAPSTGTPDGATAVVRVSADVRPPMLGGVLSFIGSDISVTVESHARADID</sequence>
<dbReference type="AlphaFoldDB" id="A0A563DYJ2"/>
<evidence type="ECO:0000256" key="1">
    <source>
        <dbReference type="SAM" id="Phobius"/>
    </source>
</evidence>
<dbReference type="OrthoDB" id="4869265at2"/>